<dbReference type="EMBL" id="PQVW01000021">
    <property type="protein sequence ID" value="POZ20013.1"/>
    <property type="molecule type" value="Genomic_DNA"/>
</dbReference>
<sequence length="172" mass="18841">MTEFITGVITQTPVWVWVLFIFLISRGIKARKPAIVTLEKLAIIPAIFLIWDIYDLVVFRKLTVATCTLWGAGLLAGAALGYLLIKQVNTARAAQPRSIYRQADYSALPFMMLAFGVKYVLGVMTAVSPETLQQPGMSAFAIITGGIFAGVFVGKFTRYVRVYLSAAPQQAS</sequence>
<dbReference type="RefSeq" id="WP_103950200.1">
    <property type="nucleotide sequence ID" value="NZ_PQVT01000020.1"/>
</dbReference>
<feature type="transmembrane region" description="Helical" evidence="1">
    <location>
        <begin position="6"/>
        <end position="25"/>
    </location>
</feature>
<keyword evidence="1" id="KW-1133">Transmembrane helix</keyword>
<evidence type="ECO:0000313" key="2">
    <source>
        <dbReference type="EMBL" id="POZ20013.1"/>
    </source>
</evidence>
<evidence type="ECO:0000256" key="1">
    <source>
        <dbReference type="SAM" id="Phobius"/>
    </source>
</evidence>
<comment type="caution">
    <text evidence="2">The sequence shown here is derived from an EMBL/GenBank/DDBJ whole genome shotgun (WGS) entry which is preliminary data.</text>
</comment>
<gene>
    <name evidence="2" type="ORF">C3712_20345</name>
</gene>
<accession>A0ABX4ZYA8</accession>
<name>A0ABX4ZYA8_9ENTR</name>
<proteinExistence type="predicted"/>
<feature type="transmembrane region" description="Helical" evidence="1">
    <location>
        <begin position="63"/>
        <end position="85"/>
    </location>
</feature>
<reference evidence="2 3" key="1">
    <citation type="submission" date="2018-02" db="EMBL/GenBank/DDBJ databases">
        <title>Lelliotia aquatilis sp. nov., isolated from drinking water.</title>
        <authorList>
            <person name="Kaempfer P."/>
            <person name="Glaeser S."/>
            <person name="Exner M."/>
            <person name="Doijad S."/>
            <person name="Chakraborty T."/>
        </authorList>
    </citation>
    <scope>NUCLEOTIDE SEQUENCE [LARGE SCALE GENOMIC DNA]</scope>
    <source>
        <strain evidence="2 3">6331-17</strain>
    </source>
</reference>
<evidence type="ECO:0008006" key="4">
    <source>
        <dbReference type="Google" id="ProtNLM"/>
    </source>
</evidence>
<keyword evidence="1" id="KW-0812">Transmembrane</keyword>
<organism evidence="2 3">
    <name type="scientific">Lelliottia aquatilis</name>
    <dbReference type="NCBI Taxonomy" id="2080838"/>
    <lineage>
        <taxon>Bacteria</taxon>
        <taxon>Pseudomonadati</taxon>
        <taxon>Pseudomonadota</taxon>
        <taxon>Gammaproteobacteria</taxon>
        <taxon>Enterobacterales</taxon>
        <taxon>Enterobacteriaceae</taxon>
        <taxon>Lelliottia</taxon>
    </lineage>
</organism>
<dbReference type="Proteomes" id="UP000237025">
    <property type="component" value="Unassembled WGS sequence"/>
</dbReference>
<keyword evidence="1" id="KW-0472">Membrane</keyword>
<feature type="transmembrane region" description="Helical" evidence="1">
    <location>
        <begin position="105"/>
        <end position="124"/>
    </location>
</feature>
<evidence type="ECO:0000313" key="3">
    <source>
        <dbReference type="Proteomes" id="UP000237025"/>
    </source>
</evidence>
<feature type="transmembrane region" description="Helical" evidence="1">
    <location>
        <begin position="136"/>
        <end position="154"/>
    </location>
</feature>
<feature type="transmembrane region" description="Helical" evidence="1">
    <location>
        <begin position="37"/>
        <end position="57"/>
    </location>
</feature>
<protein>
    <recommendedName>
        <fullName evidence="4">DUF1453 domain-containing protein</fullName>
    </recommendedName>
</protein>
<keyword evidence="3" id="KW-1185">Reference proteome</keyword>